<name>A0A6P1TDE5_9GAMM</name>
<dbReference type="EMBL" id="JACHHR010000003">
    <property type="protein sequence ID" value="MBB5212391.1"/>
    <property type="molecule type" value="Genomic_DNA"/>
</dbReference>
<dbReference type="InterPro" id="IPR038314">
    <property type="entry name" value="T6SS_sf"/>
</dbReference>
<dbReference type="Gene3D" id="1.20.120.1620">
    <property type="match status" value="1"/>
</dbReference>
<feature type="chain" id="PRO_5044645650" description="Lipoprotein" evidence="1">
    <location>
        <begin position="25"/>
        <end position="139"/>
    </location>
</feature>
<evidence type="ECO:0000313" key="5">
    <source>
        <dbReference type="Proteomes" id="UP000563601"/>
    </source>
</evidence>
<dbReference type="Proteomes" id="UP000563601">
    <property type="component" value="Unassembled WGS sequence"/>
</dbReference>
<feature type="signal peptide" evidence="1">
    <location>
        <begin position="1"/>
        <end position="24"/>
    </location>
</feature>
<evidence type="ECO:0000313" key="4">
    <source>
        <dbReference type="Proteomes" id="UP000464675"/>
    </source>
</evidence>
<proteinExistence type="predicted"/>
<evidence type="ECO:0008006" key="6">
    <source>
        <dbReference type="Google" id="ProtNLM"/>
    </source>
</evidence>
<accession>A0A6P1TDE5</accession>
<sequence>MGTQKQALLILSIFVISACSKSTASSSHETSKEAQDFRKYATAICLGSSFGEASVKADANRSANVYLGNVDLQAYESLRSQLQSWRPDGFATKNGPQAAIARCMEFSESDAVNQVFRRFDPCKNQDVWLDQKDFKTQCN</sequence>
<organism evidence="2 5">
    <name type="scientific">Microbulbifer hydrolyticus</name>
    <dbReference type="NCBI Taxonomy" id="48074"/>
    <lineage>
        <taxon>Bacteria</taxon>
        <taxon>Pseudomonadati</taxon>
        <taxon>Pseudomonadota</taxon>
        <taxon>Gammaproteobacteria</taxon>
        <taxon>Cellvibrionales</taxon>
        <taxon>Microbulbiferaceae</taxon>
        <taxon>Microbulbifer</taxon>
    </lineage>
</organism>
<gene>
    <name evidence="3" type="ORF">GTQ55_14245</name>
    <name evidence="2" type="ORF">HNQ53_002616</name>
</gene>
<evidence type="ECO:0000256" key="1">
    <source>
        <dbReference type="SAM" id="SignalP"/>
    </source>
</evidence>
<dbReference type="OrthoDB" id="5906595at2"/>
<evidence type="ECO:0000313" key="3">
    <source>
        <dbReference type="EMBL" id="QHQ40027.1"/>
    </source>
</evidence>
<dbReference type="Proteomes" id="UP000464675">
    <property type="component" value="Chromosome"/>
</dbReference>
<dbReference type="EMBL" id="CP047491">
    <property type="protein sequence ID" value="QHQ40027.1"/>
    <property type="molecule type" value="Genomic_DNA"/>
</dbReference>
<dbReference type="PROSITE" id="PS51257">
    <property type="entry name" value="PROKAR_LIPOPROTEIN"/>
    <property type="match status" value="1"/>
</dbReference>
<protein>
    <recommendedName>
        <fullName evidence="6">Lipoprotein</fullName>
    </recommendedName>
</protein>
<reference evidence="3 4" key="1">
    <citation type="submission" date="2020-01" db="EMBL/GenBank/DDBJ databases">
        <title>The possibility of degradation of plastic by Microbulbifer hydrolyticus IRE-31.</title>
        <authorList>
            <person name="Liu L."/>
        </authorList>
    </citation>
    <scope>NUCLEOTIDE SEQUENCE [LARGE SCALE GENOMIC DNA]</scope>
    <source>
        <strain evidence="3 4">IRE-31</strain>
    </source>
</reference>
<dbReference type="AlphaFoldDB" id="A0A6P1TDE5"/>
<keyword evidence="4" id="KW-1185">Reference proteome</keyword>
<dbReference type="RefSeq" id="WP_161859339.1">
    <property type="nucleotide sequence ID" value="NZ_CP047491.1"/>
</dbReference>
<evidence type="ECO:0000313" key="2">
    <source>
        <dbReference type="EMBL" id="MBB5212391.1"/>
    </source>
</evidence>
<reference evidence="2 5" key="2">
    <citation type="submission" date="2020-08" db="EMBL/GenBank/DDBJ databases">
        <title>Genomic Encyclopedia of Type Strains, Phase IV (KMG-IV): sequencing the most valuable type-strain genomes for metagenomic binning, comparative biology and taxonomic classification.</title>
        <authorList>
            <person name="Goeker M."/>
        </authorList>
    </citation>
    <scope>NUCLEOTIDE SEQUENCE [LARGE SCALE GENOMIC DNA]</scope>
    <source>
        <strain evidence="2 5">DSM 11525</strain>
    </source>
</reference>
<keyword evidence="1" id="KW-0732">Signal</keyword>